<keyword evidence="1" id="KW-0175">Coiled coil</keyword>
<feature type="region of interest" description="Disordered" evidence="2">
    <location>
        <begin position="484"/>
        <end position="506"/>
    </location>
</feature>
<dbReference type="Proteomes" id="UP000580856">
    <property type="component" value="Unassembled WGS sequence"/>
</dbReference>
<evidence type="ECO:0000313" key="3">
    <source>
        <dbReference type="EMBL" id="NJB67493.1"/>
    </source>
</evidence>
<accession>A0A846QMM4</accession>
<dbReference type="EMBL" id="JAATJA010000001">
    <property type="protein sequence ID" value="NJB67493.1"/>
    <property type="molecule type" value="Genomic_DNA"/>
</dbReference>
<reference evidence="3 4" key="1">
    <citation type="submission" date="2020-03" db="EMBL/GenBank/DDBJ databases">
        <title>Genomic Encyclopedia of Type Strains, Phase IV (KMG-IV): sequencing the most valuable type-strain genomes for metagenomic binning, comparative biology and taxonomic classification.</title>
        <authorList>
            <person name="Goeker M."/>
        </authorList>
    </citation>
    <scope>NUCLEOTIDE SEQUENCE [LARGE SCALE GENOMIC DNA]</scope>
    <source>
        <strain evidence="3 4">DSM 24233</strain>
    </source>
</reference>
<sequence>MSVDIATLGIEVHSESVPKAAKDLKGLEQQGRKTETATESMQRSFERAERAIGQLRNAVTALVGAYGLQKVTTAFVDAAREAEGYRVRLNALLQSQAEGNRLFQEMAAFAAQVPFEYSAVMASATQLAGVLSGGVEEIKRWMPMIADLAAVSGLSIEEATGQVVRMYSAGAGAADMFRERGILAMMGFEQGVSYSVEETRRKMFEAWESSTSKFRGVTDEYAQTWDGTVSMLADKWFQFRTAVMDAGPFQAMKSGLQEFLVYLDSAQGRMALDEWAYSTASGVVTAFKTVSLAAVGLINGFQTVELAFRSVDYSVKELRVSFIEFAQWIDDFFPESMRQSEEWAQRDLLNAKLRASQAKAALVETAIAISDTGEAYDKLQESLDRMMEAARAAREESARLNKTLSGAGEEGAAATQQLSQKTEKLEKQIKETTKATAVFGETISDAMGNAADDTLEVIPATERLAKAEEEAAARVTRAWKAVGDAKSSGGGSAAGSGTGASSFSSGDSVGRVITVVAPPGPEYYRRLQERVRIEERQRFQVEEAARQAQAAQQARQAAQQEALRAAQEELRGWQAVHATYSNLLAQIEPFESTLSLSQLQSGFSAAAETAEAASDFFADLQWHVTRLSRLKSGFEALSYNIGSEITRRERADWSAGDYWTEYSRLYDEFESLNKSSETYYDRALSLSESMYQVLMEIESSEQRQVAEIESMNGSLLGIMGATDSTRAALMGSDLNPAQSLEWYSKRYSTLFNRASGTLESADVQEFLSFAQQSYLPFLKSYGGAYQGVFESVLDDISTLQDAAGFEIASTYGSLTALSDAMGDVGLYAEWLAKQLASGGGLSGALGTASGGVHGLSRTLDESVIPFGNVTTALKSLASSTESNLGNVANMMSSLVSSIREAVAALQNQANQPVTVVVEAPKPQPRTEYDTDWKFVPTHQTSGRYHDTLGGAGFIDYIQYFGYWTTPHGGKVSDHYYNHFFDRQAPVKPTRGYAYTTYAAAGGFATEPTLAGEAGPEWVIPVDKPKNRDFLRDIGLTSERLADAFRKALGPMLHERAGGGGAMRIELHVDGREIANVVADQFGHNDRLVLAARRAL</sequence>
<feature type="coiled-coil region" evidence="1">
    <location>
        <begin position="376"/>
        <end position="435"/>
    </location>
</feature>
<evidence type="ECO:0000313" key="4">
    <source>
        <dbReference type="Proteomes" id="UP000580856"/>
    </source>
</evidence>
<keyword evidence="4" id="KW-1185">Reference proteome</keyword>
<feature type="compositionally biased region" description="Gly residues" evidence="2">
    <location>
        <begin position="488"/>
        <end position="498"/>
    </location>
</feature>
<evidence type="ECO:0000256" key="2">
    <source>
        <dbReference type="SAM" id="MobiDB-lite"/>
    </source>
</evidence>
<comment type="caution">
    <text evidence="3">The sequence shown here is derived from an EMBL/GenBank/DDBJ whole genome shotgun (WGS) entry which is preliminary data.</text>
</comment>
<name>A0A846QMM4_9BACT</name>
<gene>
    <name evidence="3" type="ORF">GGQ74_001133</name>
</gene>
<organism evidence="3 4">
    <name type="scientific">Desulfobaculum xiamenense</name>
    <dbReference type="NCBI Taxonomy" id="995050"/>
    <lineage>
        <taxon>Bacteria</taxon>
        <taxon>Pseudomonadati</taxon>
        <taxon>Thermodesulfobacteriota</taxon>
        <taxon>Desulfovibrionia</taxon>
        <taxon>Desulfovibrionales</taxon>
        <taxon>Desulfovibrionaceae</taxon>
        <taxon>Desulfobaculum</taxon>
    </lineage>
</organism>
<dbReference type="AlphaFoldDB" id="A0A846QMM4"/>
<feature type="coiled-coil region" evidence="1">
    <location>
        <begin position="524"/>
        <end position="568"/>
    </location>
</feature>
<evidence type="ECO:0000256" key="1">
    <source>
        <dbReference type="SAM" id="Coils"/>
    </source>
</evidence>
<protein>
    <submittedName>
        <fullName evidence="3">Uncharacterized protein</fullName>
    </submittedName>
</protein>
<proteinExistence type="predicted"/>